<proteinExistence type="predicted"/>
<keyword evidence="3" id="KW-1185">Reference proteome</keyword>
<dbReference type="RefSeq" id="WP_144257016.1">
    <property type="nucleotide sequence ID" value="NZ_VJZT01000013.1"/>
</dbReference>
<dbReference type="OrthoDB" id="981524at2"/>
<keyword evidence="1" id="KW-1133">Transmembrane helix</keyword>
<dbReference type="AlphaFoldDB" id="A0A553DXY9"/>
<keyword evidence="1" id="KW-0812">Transmembrane</keyword>
<dbReference type="EMBL" id="VJZT01000013">
    <property type="protein sequence ID" value="TRX37523.1"/>
    <property type="molecule type" value="Genomic_DNA"/>
</dbReference>
<protein>
    <submittedName>
        <fullName evidence="2">Uncharacterized protein</fullName>
    </submittedName>
</protein>
<evidence type="ECO:0000256" key="1">
    <source>
        <dbReference type="SAM" id="Phobius"/>
    </source>
</evidence>
<accession>A0A553DXY9</accession>
<organism evidence="2 3">
    <name type="scientific">Flavobacterium restrictum</name>
    <dbReference type="NCBI Taxonomy" id="2594428"/>
    <lineage>
        <taxon>Bacteria</taxon>
        <taxon>Pseudomonadati</taxon>
        <taxon>Bacteroidota</taxon>
        <taxon>Flavobacteriia</taxon>
        <taxon>Flavobacteriales</taxon>
        <taxon>Flavobacteriaceae</taxon>
        <taxon>Flavobacterium</taxon>
    </lineage>
</organism>
<keyword evidence="1" id="KW-0472">Membrane</keyword>
<evidence type="ECO:0000313" key="2">
    <source>
        <dbReference type="EMBL" id="TRX37523.1"/>
    </source>
</evidence>
<name>A0A553DXY9_9FLAO</name>
<reference evidence="2 3" key="1">
    <citation type="submission" date="2019-07" db="EMBL/GenBank/DDBJ databases">
        <title>Novel species of Flavobacterium.</title>
        <authorList>
            <person name="Liu Q."/>
            <person name="Xin Y.-H."/>
        </authorList>
    </citation>
    <scope>NUCLEOTIDE SEQUENCE [LARGE SCALE GENOMIC DNA]</scope>
    <source>
        <strain evidence="2 3">LB1R34</strain>
    </source>
</reference>
<feature type="transmembrane region" description="Helical" evidence="1">
    <location>
        <begin position="51"/>
        <end position="69"/>
    </location>
</feature>
<comment type="caution">
    <text evidence="2">The sequence shown here is derived from an EMBL/GenBank/DDBJ whole genome shotgun (WGS) entry which is preliminary data.</text>
</comment>
<gene>
    <name evidence="2" type="ORF">FNW21_12120</name>
</gene>
<evidence type="ECO:0000313" key="3">
    <source>
        <dbReference type="Proteomes" id="UP000316371"/>
    </source>
</evidence>
<dbReference type="Proteomes" id="UP000316371">
    <property type="component" value="Unassembled WGS sequence"/>
</dbReference>
<sequence length="137" mass="15698">MKAFKLDNEPKLTTGFTTPEHYFENFSAKVLLQLPKEETKVIGLFQHKKRIFMAVAAVLILALMIPVYLRYSSQSPELDDVTIENYLTSSQQDMSQIDLISEIERESSTLKMTSDLEDETVEDILVTNSNLEHLILE</sequence>